<sequence>MESIQIVLKAREVVLPDALLRHISACRDAEELEKWLRVAVVFPAEEKAPALATGKPPHSPRPSSTSRAIAPAPASPAEPSAPPEGPGAPQ</sequence>
<dbReference type="RefSeq" id="WP_258788439.1">
    <property type="nucleotide sequence ID" value="NZ_JANUGQ010000012.1"/>
</dbReference>
<reference evidence="2" key="1">
    <citation type="submission" date="2022-08" db="EMBL/GenBank/DDBJ databases">
        <authorList>
            <person name="Somphong A."/>
            <person name="Phongsopitanun W."/>
        </authorList>
    </citation>
    <scope>NUCLEOTIDE SEQUENCE</scope>
    <source>
        <strain evidence="2">LP05-1</strain>
    </source>
</reference>
<comment type="caution">
    <text evidence="2">The sequence shown here is derived from an EMBL/GenBank/DDBJ whole genome shotgun (WGS) entry which is preliminary data.</text>
</comment>
<protein>
    <submittedName>
        <fullName evidence="2">Uncharacterized protein</fullName>
    </submittedName>
</protein>
<dbReference type="EMBL" id="JANUGQ010000012">
    <property type="protein sequence ID" value="MCS0637200.1"/>
    <property type="molecule type" value="Genomic_DNA"/>
</dbReference>
<proteinExistence type="predicted"/>
<organism evidence="2 3">
    <name type="scientific">Streptomyces pyxinae</name>
    <dbReference type="NCBI Taxonomy" id="2970734"/>
    <lineage>
        <taxon>Bacteria</taxon>
        <taxon>Bacillati</taxon>
        <taxon>Actinomycetota</taxon>
        <taxon>Actinomycetes</taxon>
        <taxon>Kitasatosporales</taxon>
        <taxon>Streptomycetaceae</taxon>
        <taxon>Streptomyces</taxon>
    </lineage>
</organism>
<accession>A0ABT2CIT1</accession>
<evidence type="ECO:0000313" key="2">
    <source>
        <dbReference type="EMBL" id="MCS0637200.1"/>
    </source>
</evidence>
<name>A0ABT2CIT1_9ACTN</name>
<gene>
    <name evidence="2" type="ORF">NX801_16325</name>
</gene>
<feature type="compositionally biased region" description="Low complexity" evidence="1">
    <location>
        <begin position="61"/>
        <end position="72"/>
    </location>
</feature>
<dbReference type="Proteomes" id="UP001431313">
    <property type="component" value="Unassembled WGS sequence"/>
</dbReference>
<evidence type="ECO:0000256" key="1">
    <source>
        <dbReference type="SAM" id="MobiDB-lite"/>
    </source>
</evidence>
<feature type="region of interest" description="Disordered" evidence="1">
    <location>
        <begin position="47"/>
        <end position="90"/>
    </location>
</feature>
<evidence type="ECO:0000313" key="3">
    <source>
        <dbReference type="Proteomes" id="UP001431313"/>
    </source>
</evidence>
<feature type="compositionally biased region" description="Pro residues" evidence="1">
    <location>
        <begin position="73"/>
        <end position="90"/>
    </location>
</feature>
<keyword evidence="3" id="KW-1185">Reference proteome</keyword>